<keyword evidence="3" id="KW-1185">Reference proteome</keyword>
<feature type="region of interest" description="Disordered" evidence="1">
    <location>
        <begin position="67"/>
        <end position="97"/>
    </location>
</feature>
<evidence type="ECO:0000256" key="1">
    <source>
        <dbReference type="SAM" id="MobiDB-lite"/>
    </source>
</evidence>
<comment type="caution">
    <text evidence="2">The sequence shown here is derived from an EMBL/GenBank/DDBJ whole genome shotgun (WGS) entry which is preliminary data.</text>
</comment>
<dbReference type="Proteomes" id="UP001168990">
    <property type="component" value="Unassembled WGS sequence"/>
</dbReference>
<organism evidence="2 3">
    <name type="scientific">Microctonus aethiopoides</name>
    <dbReference type="NCBI Taxonomy" id="144406"/>
    <lineage>
        <taxon>Eukaryota</taxon>
        <taxon>Metazoa</taxon>
        <taxon>Ecdysozoa</taxon>
        <taxon>Arthropoda</taxon>
        <taxon>Hexapoda</taxon>
        <taxon>Insecta</taxon>
        <taxon>Pterygota</taxon>
        <taxon>Neoptera</taxon>
        <taxon>Endopterygota</taxon>
        <taxon>Hymenoptera</taxon>
        <taxon>Apocrita</taxon>
        <taxon>Ichneumonoidea</taxon>
        <taxon>Braconidae</taxon>
        <taxon>Euphorinae</taxon>
        <taxon>Microctonus</taxon>
    </lineage>
</organism>
<evidence type="ECO:0000313" key="2">
    <source>
        <dbReference type="EMBL" id="KAK0160463.1"/>
    </source>
</evidence>
<sequence>MSKQYYRLKKHRELQKKNLILQEKRDDNIVSIVDEVDSEQCEIKSDVSIDQSESSFEASVGILVNSNPSLNSENNDGKIIADSNQLDGEKSVSESSDNDIVGLENKLKHCYGPALFLVIGQDCQPVLDPSYHPTINHG</sequence>
<gene>
    <name evidence="2" type="ORF">PV328_007871</name>
</gene>
<dbReference type="AlphaFoldDB" id="A0AA39C9S8"/>
<name>A0AA39C9S8_9HYME</name>
<protein>
    <submittedName>
        <fullName evidence="2">Uncharacterized protein</fullName>
    </submittedName>
</protein>
<evidence type="ECO:0000313" key="3">
    <source>
        <dbReference type="Proteomes" id="UP001168990"/>
    </source>
</evidence>
<accession>A0AA39C9S8</accession>
<proteinExistence type="predicted"/>
<dbReference type="EMBL" id="JAQQBS010001423">
    <property type="protein sequence ID" value="KAK0160463.1"/>
    <property type="molecule type" value="Genomic_DNA"/>
</dbReference>
<reference evidence="2" key="2">
    <citation type="submission" date="2023-03" db="EMBL/GenBank/DDBJ databases">
        <authorList>
            <person name="Inwood S.N."/>
            <person name="Skelly J.G."/>
            <person name="Guhlin J."/>
            <person name="Harrop T.W.R."/>
            <person name="Goldson S.G."/>
            <person name="Dearden P.K."/>
        </authorList>
    </citation>
    <scope>NUCLEOTIDE SEQUENCE</scope>
    <source>
        <strain evidence="2">Irish</strain>
        <tissue evidence="2">Whole body</tissue>
    </source>
</reference>
<reference evidence="2" key="1">
    <citation type="journal article" date="2023" name="bioRxiv">
        <title>Scaffold-level genome assemblies of two parasitoid biocontrol wasps reveal the parthenogenesis mechanism and an associated novel virus.</title>
        <authorList>
            <person name="Inwood S."/>
            <person name="Skelly J."/>
            <person name="Guhlin J."/>
            <person name="Harrop T."/>
            <person name="Goldson S."/>
            <person name="Dearden P."/>
        </authorList>
    </citation>
    <scope>NUCLEOTIDE SEQUENCE</scope>
    <source>
        <strain evidence="2">Irish</strain>
        <tissue evidence="2">Whole body</tissue>
    </source>
</reference>